<evidence type="ECO:0000313" key="2">
    <source>
        <dbReference type="Proteomes" id="UP000515160"/>
    </source>
</evidence>
<keyword evidence="1" id="KW-0812">Transmembrane</keyword>
<keyword evidence="1" id="KW-0472">Membrane</keyword>
<gene>
    <name evidence="3" type="primary">LOC117573567</name>
</gene>
<dbReference type="Proteomes" id="UP000515160">
    <property type="component" value="Chromosome 2R"/>
</dbReference>
<protein>
    <submittedName>
        <fullName evidence="3">Uncharacterized protein LOC117573567</fullName>
    </submittedName>
</protein>
<keyword evidence="2" id="KW-1185">Reference proteome</keyword>
<dbReference type="AlphaFoldDB" id="A0A6P8XN00"/>
<evidence type="ECO:0000256" key="1">
    <source>
        <dbReference type="SAM" id="Phobius"/>
    </source>
</evidence>
<proteinExistence type="predicted"/>
<accession>A0A6P8XN00</accession>
<keyword evidence="1" id="KW-1133">Transmembrane helix</keyword>
<dbReference type="OrthoDB" id="6434695at2759"/>
<name>A0A6P8XN00_DROAB</name>
<reference evidence="3" key="1">
    <citation type="submission" date="2025-08" db="UniProtKB">
        <authorList>
            <consortium name="RefSeq"/>
        </authorList>
    </citation>
    <scope>IDENTIFICATION</scope>
    <source>
        <strain evidence="3">15112-1751.03</strain>
        <tissue evidence="3">Whole Adult</tissue>
    </source>
</reference>
<dbReference type="RefSeq" id="XP_034112745.1">
    <property type="nucleotide sequence ID" value="XM_034256854.2"/>
</dbReference>
<evidence type="ECO:0000313" key="3">
    <source>
        <dbReference type="RefSeq" id="XP_034112745.1"/>
    </source>
</evidence>
<dbReference type="GeneID" id="117573567"/>
<sequence>MPVPKKQSFLSRNLVAVVMIPSLIGIHYGWKVLQDNRKLVTVEEQIDLPPITLAKYVWKRLTTNEAEK</sequence>
<organism evidence="2 3">
    <name type="scientific">Drosophila albomicans</name>
    <name type="common">Fruit fly</name>
    <dbReference type="NCBI Taxonomy" id="7291"/>
    <lineage>
        <taxon>Eukaryota</taxon>
        <taxon>Metazoa</taxon>
        <taxon>Ecdysozoa</taxon>
        <taxon>Arthropoda</taxon>
        <taxon>Hexapoda</taxon>
        <taxon>Insecta</taxon>
        <taxon>Pterygota</taxon>
        <taxon>Neoptera</taxon>
        <taxon>Endopterygota</taxon>
        <taxon>Diptera</taxon>
        <taxon>Brachycera</taxon>
        <taxon>Muscomorpha</taxon>
        <taxon>Ephydroidea</taxon>
        <taxon>Drosophilidae</taxon>
        <taxon>Drosophila</taxon>
    </lineage>
</organism>
<feature type="transmembrane region" description="Helical" evidence="1">
    <location>
        <begin position="12"/>
        <end position="30"/>
    </location>
</feature>